<dbReference type="AlphaFoldDB" id="A0A382U3T3"/>
<sequence>VSEKEIIYRKVYFADTNKVTTIFYQIPNDDARWMYVVSKDAPDNGVAKEMKLLPTDLSMDNPHPYLLNQKQ</sequence>
<feature type="non-terminal residue" evidence="1">
    <location>
        <position position="71"/>
    </location>
</feature>
<evidence type="ECO:0000313" key="1">
    <source>
        <dbReference type="EMBL" id="SVD28575.1"/>
    </source>
</evidence>
<name>A0A382U3T3_9ZZZZ</name>
<reference evidence="1" key="1">
    <citation type="submission" date="2018-05" db="EMBL/GenBank/DDBJ databases">
        <authorList>
            <person name="Lanie J.A."/>
            <person name="Ng W.-L."/>
            <person name="Kazmierczak K.M."/>
            <person name="Andrzejewski T.M."/>
            <person name="Davidsen T.M."/>
            <person name="Wayne K.J."/>
            <person name="Tettelin H."/>
            <person name="Glass J.I."/>
            <person name="Rusch D."/>
            <person name="Podicherti R."/>
            <person name="Tsui H.-C.T."/>
            <person name="Winkler M.E."/>
        </authorList>
    </citation>
    <scope>NUCLEOTIDE SEQUENCE</scope>
</reference>
<accession>A0A382U3T3</accession>
<proteinExistence type="predicted"/>
<protein>
    <submittedName>
        <fullName evidence="1">Uncharacterized protein</fullName>
    </submittedName>
</protein>
<organism evidence="1">
    <name type="scientific">marine metagenome</name>
    <dbReference type="NCBI Taxonomy" id="408172"/>
    <lineage>
        <taxon>unclassified sequences</taxon>
        <taxon>metagenomes</taxon>
        <taxon>ecological metagenomes</taxon>
    </lineage>
</organism>
<feature type="non-terminal residue" evidence="1">
    <location>
        <position position="1"/>
    </location>
</feature>
<dbReference type="EMBL" id="UINC01141061">
    <property type="protein sequence ID" value="SVD28575.1"/>
    <property type="molecule type" value="Genomic_DNA"/>
</dbReference>
<gene>
    <name evidence="1" type="ORF">METZ01_LOCUS381429</name>
</gene>